<dbReference type="GO" id="GO:0005929">
    <property type="term" value="C:cilium"/>
    <property type="evidence" value="ECO:0007669"/>
    <property type="project" value="UniProtKB-ARBA"/>
</dbReference>
<dbReference type="RefSeq" id="XP_018596303.1">
    <property type="nucleotide sequence ID" value="XM_018740787.1"/>
</dbReference>
<dbReference type="GO" id="GO:0005737">
    <property type="term" value="C:cytoplasm"/>
    <property type="evidence" value="ECO:0007669"/>
    <property type="project" value="UniProtKB-SubCell"/>
</dbReference>
<comment type="subcellular location">
    <subcellularLocation>
        <location evidence="1">Cytoplasm</location>
    </subcellularLocation>
</comment>
<dbReference type="OrthoDB" id="9896158at2759"/>
<sequence>MPGRSVSLAPAAVGARSWRDEAFRSVRRAEQLVRRVGAVDPKLVRNRSHSAGLLYTTRCKPRAGGDTERSSTGGHGAPDTQHDGDGEGSARVSKGAAARTRSAVAPAISTIALPFLREQCGDDSVVAAVGYMRCVRGAEGQLRGLAAKVWLECRKLEREQGHLEKMLRILRKDILVNRKSVEDRTLRPATTETNRDVADNLLDYEKKELTHVKTELEGTLRDTLTQLQTLKQCSMMLLDCANERARVLDLLPRTGSHAARDHCPPAKVPIKPNPLGHYSPDCGQVMKSSDTALKQSRALRDHIRHRVGEAIARQRAAHQTVNEGLVKKIAETITLKQLLTVSSAETRQAINRKQRQLDNVEHNHGRALGPVSRGDLFSRERLNRPIVQVYQRHPDTELPEAMNLVQGTAMLRKGLSTLSGELAQLNGAYQRLVDNLHGKAVAAKVDSAIVRERRREVDQRGMQSLFLQDIN</sequence>
<dbReference type="CTD" id="126402"/>
<dbReference type="Ensembl" id="ENSSFOT00015031207.2">
    <property type="protein sequence ID" value="ENSSFOP00015030858.1"/>
    <property type="gene ID" value="ENSSFOG00015019786.2"/>
</dbReference>
<name>A0A8C9SGB6_SCLFO</name>
<accession>A0A8C9SGB6</accession>
<dbReference type="PANTHER" id="PTHR35081:SF1">
    <property type="entry name" value="COILED-COIL DOMAIN-CONTAINING PROTEIN 105"/>
    <property type="match status" value="1"/>
</dbReference>
<evidence type="ECO:0000256" key="1">
    <source>
        <dbReference type="ARBA" id="ARBA00004496"/>
    </source>
</evidence>
<dbReference type="Proteomes" id="UP000694397">
    <property type="component" value="Chromosome 18"/>
</dbReference>
<gene>
    <name evidence="4" type="primary">tektl1</name>
</gene>
<evidence type="ECO:0000313" key="4">
    <source>
        <dbReference type="Ensembl" id="ENSSFOP00015030858.1"/>
    </source>
</evidence>
<proteinExistence type="predicted"/>
<dbReference type="Pfam" id="PF03148">
    <property type="entry name" value="Tektin"/>
    <property type="match status" value="1"/>
</dbReference>
<evidence type="ECO:0000256" key="2">
    <source>
        <dbReference type="ARBA" id="ARBA00022490"/>
    </source>
</evidence>
<keyword evidence="5" id="KW-1185">Reference proteome</keyword>
<dbReference type="KEGG" id="sfm:108927460"/>
<reference evidence="4 5" key="1">
    <citation type="submission" date="2019-04" db="EMBL/GenBank/DDBJ databases">
        <authorList>
            <consortium name="Wellcome Sanger Institute Data Sharing"/>
        </authorList>
    </citation>
    <scope>NUCLEOTIDE SEQUENCE [LARGE SCALE GENOMIC DNA]</scope>
</reference>
<reference evidence="4" key="3">
    <citation type="submission" date="2025-09" db="UniProtKB">
        <authorList>
            <consortium name="Ensembl"/>
        </authorList>
    </citation>
    <scope>IDENTIFICATION</scope>
</reference>
<reference evidence="4" key="2">
    <citation type="submission" date="2025-08" db="UniProtKB">
        <authorList>
            <consortium name="Ensembl"/>
        </authorList>
    </citation>
    <scope>IDENTIFICATION</scope>
</reference>
<dbReference type="InterPro" id="IPR038949">
    <property type="entry name" value="TEKTL1"/>
</dbReference>
<feature type="region of interest" description="Disordered" evidence="3">
    <location>
        <begin position="55"/>
        <end position="97"/>
    </location>
</feature>
<organism evidence="4 5">
    <name type="scientific">Scleropages formosus</name>
    <name type="common">Asian bonytongue</name>
    <name type="synonym">Osteoglossum formosum</name>
    <dbReference type="NCBI Taxonomy" id="113540"/>
    <lineage>
        <taxon>Eukaryota</taxon>
        <taxon>Metazoa</taxon>
        <taxon>Chordata</taxon>
        <taxon>Craniata</taxon>
        <taxon>Vertebrata</taxon>
        <taxon>Euteleostomi</taxon>
        <taxon>Actinopterygii</taxon>
        <taxon>Neopterygii</taxon>
        <taxon>Teleostei</taxon>
        <taxon>Osteoglossocephala</taxon>
        <taxon>Osteoglossomorpha</taxon>
        <taxon>Osteoglossiformes</taxon>
        <taxon>Osteoglossidae</taxon>
        <taxon>Scleropages</taxon>
    </lineage>
</organism>
<protein>
    <submittedName>
        <fullName evidence="4">Tektin like 1</fullName>
    </submittedName>
</protein>
<dbReference type="GeneTree" id="ENSGT00940000169011"/>
<dbReference type="AlphaFoldDB" id="A0A8C9SGB6"/>
<feature type="region of interest" description="Disordered" evidence="3">
    <location>
        <begin position="255"/>
        <end position="274"/>
    </location>
</feature>
<dbReference type="GeneID" id="108927460"/>
<evidence type="ECO:0000313" key="5">
    <source>
        <dbReference type="Proteomes" id="UP000694397"/>
    </source>
</evidence>
<keyword evidence="2" id="KW-0963">Cytoplasm</keyword>
<dbReference type="InterPro" id="IPR048256">
    <property type="entry name" value="Tektin-like"/>
</dbReference>
<evidence type="ECO:0000256" key="3">
    <source>
        <dbReference type="SAM" id="MobiDB-lite"/>
    </source>
</evidence>
<dbReference type="PANTHER" id="PTHR35081">
    <property type="entry name" value="COILED-COIL DOMAIN-CONTAINING PROTEIN 105"/>
    <property type="match status" value="1"/>
</dbReference>